<dbReference type="AlphaFoldDB" id="A0A212K6U5"/>
<dbReference type="CDD" id="cd00093">
    <property type="entry name" value="HTH_XRE"/>
    <property type="match status" value="1"/>
</dbReference>
<accession>A0A212K6U5</accession>
<protein>
    <recommendedName>
        <fullName evidence="2">HTH cro/C1-type domain-containing protein</fullName>
    </recommendedName>
</protein>
<dbReference type="EMBL" id="FLUL01000001">
    <property type="protein sequence ID" value="SBW07372.1"/>
    <property type="molecule type" value="Genomic_DNA"/>
</dbReference>
<dbReference type="GO" id="GO:0003677">
    <property type="term" value="F:DNA binding"/>
    <property type="evidence" value="ECO:0007669"/>
    <property type="project" value="InterPro"/>
</dbReference>
<sequence>MEIHERIKKIREDLFKGSNSEFARSIDEKPNTTSNWISGNRKIGLEVIEKILARLPQINASWLLTEEGPMMKADADKEEPYLITKAGVKYFQLANGKYLMRVPFVPIKAYAKYIDDYRDAEFSGSLDEYNFIVDQIGHGKYMAFEIKGDSMDDDTRKSLANGDIVLGRELGSEHWRDKLRTNEYPNWIIVLDNTILCKQIINQDVEKGTITCHSLNTSPEYSDFELSFNDIRQMFNIIQRVSNMM</sequence>
<proteinExistence type="predicted"/>
<gene>
    <name evidence="1" type="ORF">KL86DYS2_13152</name>
</gene>
<dbReference type="RefSeq" id="WP_135104680.1">
    <property type="nucleotide sequence ID" value="NZ_CABTJG010000009.1"/>
</dbReference>
<dbReference type="InterPro" id="IPR001387">
    <property type="entry name" value="Cro/C1-type_HTH"/>
</dbReference>
<dbReference type="InterPro" id="IPR010982">
    <property type="entry name" value="Lambda_DNA-bd_dom_sf"/>
</dbReference>
<organism evidence="1">
    <name type="scientific">uncultured Dysgonomonas sp</name>
    <dbReference type="NCBI Taxonomy" id="206096"/>
    <lineage>
        <taxon>Bacteria</taxon>
        <taxon>Pseudomonadati</taxon>
        <taxon>Bacteroidota</taxon>
        <taxon>Bacteroidia</taxon>
        <taxon>Bacteroidales</taxon>
        <taxon>Dysgonomonadaceae</taxon>
        <taxon>Dysgonomonas</taxon>
        <taxon>environmental samples</taxon>
    </lineage>
</organism>
<dbReference type="Gene3D" id="2.10.109.10">
    <property type="entry name" value="Umud Fragment, subunit A"/>
    <property type="match status" value="1"/>
</dbReference>
<dbReference type="Gene3D" id="1.10.260.40">
    <property type="entry name" value="lambda repressor-like DNA-binding domains"/>
    <property type="match status" value="1"/>
</dbReference>
<evidence type="ECO:0000313" key="1">
    <source>
        <dbReference type="EMBL" id="SBW07372.1"/>
    </source>
</evidence>
<name>A0A212K6U5_9BACT</name>
<evidence type="ECO:0008006" key="2">
    <source>
        <dbReference type="Google" id="ProtNLM"/>
    </source>
</evidence>
<reference evidence="1" key="1">
    <citation type="submission" date="2016-04" db="EMBL/GenBank/DDBJ databases">
        <authorList>
            <person name="Evans L.H."/>
            <person name="Alamgir A."/>
            <person name="Owens N."/>
            <person name="Weber N.D."/>
            <person name="Virtaneva K."/>
            <person name="Barbian K."/>
            <person name="Babar A."/>
            <person name="Rosenke K."/>
        </authorList>
    </citation>
    <scope>NUCLEOTIDE SEQUENCE</scope>
    <source>
        <strain evidence="1">86-2</strain>
    </source>
</reference>